<keyword evidence="2" id="KW-1185">Reference proteome</keyword>
<organism evidence="1 2">
    <name type="scientific">Symbiodinium microadriaticum</name>
    <name type="common">Dinoflagellate</name>
    <name type="synonym">Zooxanthella microadriatica</name>
    <dbReference type="NCBI Taxonomy" id="2951"/>
    <lineage>
        <taxon>Eukaryota</taxon>
        <taxon>Sar</taxon>
        <taxon>Alveolata</taxon>
        <taxon>Dinophyceae</taxon>
        <taxon>Suessiales</taxon>
        <taxon>Symbiodiniaceae</taxon>
        <taxon>Symbiodinium</taxon>
    </lineage>
</organism>
<accession>A0A1Q9EJU6</accession>
<protein>
    <submittedName>
        <fullName evidence="1">Uncharacterized protein</fullName>
    </submittedName>
</protein>
<evidence type="ECO:0000313" key="1">
    <source>
        <dbReference type="EMBL" id="OLQ07712.1"/>
    </source>
</evidence>
<gene>
    <name evidence="1" type="ORF">AK812_SmicGene8878</name>
</gene>
<evidence type="ECO:0000313" key="2">
    <source>
        <dbReference type="Proteomes" id="UP000186817"/>
    </source>
</evidence>
<dbReference type="EMBL" id="LSRX01000133">
    <property type="protein sequence ID" value="OLQ07712.1"/>
    <property type="molecule type" value="Genomic_DNA"/>
</dbReference>
<comment type="caution">
    <text evidence="1">The sequence shown here is derived from an EMBL/GenBank/DDBJ whole genome shotgun (WGS) entry which is preliminary data.</text>
</comment>
<proteinExistence type="predicted"/>
<dbReference type="Proteomes" id="UP000186817">
    <property type="component" value="Unassembled WGS sequence"/>
</dbReference>
<name>A0A1Q9EJU6_SYMMI</name>
<sequence length="247" mass="28015">MQPRRALGKIHQVTLYLLGTHDHKQLATLVVMAYDNDYETGTVTTLFVLTATPVRPDMAFYDVVQALCAKSPVAINLHVVETCQIDESCVAITQLRAIVGSTTFATCSATNTDPNGIIEWTLGELADHTALWARKPPVDLEALRRRLTFSNLHAKGSQFFFDLEKYWLWKVAREEMTSLRSLFDSWYEHRQFNDVLSPAPPGILSNRSVAVELRHAIDRMQRRNSWPRFLLESKNKGPARQLSSEEG</sequence>
<dbReference type="AlphaFoldDB" id="A0A1Q9EJU6"/>
<reference evidence="1 2" key="1">
    <citation type="submission" date="2016-02" db="EMBL/GenBank/DDBJ databases">
        <title>Genome analysis of coral dinoflagellate symbionts highlights evolutionary adaptations to a symbiotic lifestyle.</title>
        <authorList>
            <person name="Aranda M."/>
            <person name="Li Y."/>
            <person name="Liew Y.J."/>
            <person name="Baumgarten S."/>
            <person name="Simakov O."/>
            <person name="Wilson M."/>
            <person name="Piel J."/>
            <person name="Ashoor H."/>
            <person name="Bougouffa S."/>
            <person name="Bajic V.B."/>
            <person name="Ryu T."/>
            <person name="Ravasi T."/>
            <person name="Bayer T."/>
            <person name="Micklem G."/>
            <person name="Kim H."/>
            <person name="Bhak J."/>
            <person name="Lajeunesse T.C."/>
            <person name="Voolstra C.R."/>
        </authorList>
    </citation>
    <scope>NUCLEOTIDE SEQUENCE [LARGE SCALE GENOMIC DNA]</scope>
    <source>
        <strain evidence="1 2">CCMP2467</strain>
    </source>
</reference>